<evidence type="ECO:0000313" key="5">
    <source>
        <dbReference type="EMBL" id="KAB2602054.1"/>
    </source>
</evidence>
<keyword evidence="3" id="KW-0234">DNA repair</keyword>
<dbReference type="OrthoDB" id="200660at2759"/>
<dbReference type="GO" id="GO:0000785">
    <property type="term" value="C:chromatin"/>
    <property type="evidence" value="ECO:0007669"/>
    <property type="project" value="TreeGrafter"/>
</dbReference>
<reference evidence="6" key="2">
    <citation type="submission" date="2019-10" db="EMBL/GenBank/DDBJ databases">
        <title>A de novo genome assembly of a pear dwarfing rootstock.</title>
        <authorList>
            <person name="Wang F."/>
            <person name="Wang J."/>
            <person name="Li S."/>
            <person name="Zhang Y."/>
            <person name="Fang M."/>
            <person name="Ma L."/>
            <person name="Zhao Y."/>
            <person name="Jiang S."/>
        </authorList>
    </citation>
    <scope>NUCLEOTIDE SEQUENCE [LARGE SCALE GENOMIC DNA]</scope>
</reference>
<name>A0A5N5FUW1_9ROSA</name>
<dbReference type="Proteomes" id="UP000327157">
    <property type="component" value="Chromosome 10"/>
</dbReference>
<reference evidence="5 6" key="3">
    <citation type="submission" date="2019-11" db="EMBL/GenBank/DDBJ databases">
        <title>A de novo genome assembly of a pear dwarfing rootstock.</title>
        <authorList>
            <person name="Wang F."/>
            <person name="Wang J."/>
            <person name="Li S."/>
            <person name="Zhang Y."/>
            <person name="Fang M."/>
            <person name="Ma L."/>
            <person name="Zhao Y."/>
            <person name="Jiang S."/>
        </authorList>
    </citation>
    <scope>NUCLEOTIDE SEQUENCE [LARGE SCALE GENOMIC DNA]</scope>
    <source>
        <strain evidence="5">S2</strain>
        <tissue evidence="5">Leaf</tissue>
    </source>
</reference>
<dbReference type="PANTHER" id="PTHR12663:SF69">
    <property type="entry name" value="SISTER CHROMATID COHESION PROTEIN PDS5 HOMOLOG E"/>
    <property type="match status" value="1"/>
</dbReference>
<evidence type="ECO:0000313" key="6">
    <source>
        <dbReference type="Proteomes" id="UP000327157"/>
    </source>
</evidence>
<keyword evidence="4" id="KW-0539">Nucleus</keyword>
<organism evidence="5 6">
    <name type="scientific">Pyrus ussuriensis x Pyrus communis</name>
    <dbReference type="NCBI Taxonomy" id="2448454"/>
    <lineage>
        <taxon>Eukaryota</taxon>
        <taxon>Viridiplantae</taxon>
        <taxon>Streptophyta</taxon>
        <taxon>Embryophyta</taxon>
        <taxon>Tracheophyta</taxon>
        <taxon>Spermatophyta</taxon>
        <taxon>Magnoliopsida</taxon>
        <taxon>eudicotyledons</taxon>
        <taxon>Gunneridae</taxon>
        <taxon>Pentapetalae</taxon>
        <taxon>rosids</taxon>
        <taxon>fabids</taxon>
        <taxon>Rosales</taxon>
        <taxon>Rosaceae</taxon>
        <taxon>Amygdaloideae</taxon>
        <taxon>Maleae</taxon>
        <taxon>Pyrus</taxon>
    </lineage>
</organism>
<dbReference type="Pfam" id="PF20168">
    <property type="entry name" value="PDS5"/>
    <property type="match status" value="1"/>
</dbReference>
<sequence>MQDARLPIMEALISDELFRYSDMHVKLYVASCITELTRITASVPPYNDEWMKDFISHLLVEQEIFQLTVAAFEKPSCASSPFFIERQFPFFILLQRLGQAC</sequence>
<evidence type="ECO:0000256" key="2">
    <source>
        <dbReference type="ARBA" id="ARBA00022763"/>
    </source>
</evidence>
<keyword evidence="2" id="KW-0227">DNA damage</keyword>
<dbReference type="GO" id="GO:0005634">
    <property type="term" value="C:nucleus"/>
    <property type="evidence" value="ECO:0007669"/>
    <property type="project" value="UniProtKB-SubCell"/>
</dbReference>
<gene>
    <name evidence="5" type="ORF">D8674_003059</name>
</gene>
<evidence type="ECO:0000256" key="3">
    <source>
        <dbReference type="ARBA" id="ARBA00023204"/>
    </source>
</evidence>
<evidence type="ECO:0000256" key="4">
    <source>
        <dbReference type="ARBA" id="ARBA00023242"/>
    </source>
</evidence>
<reference evidence="5 6" key="1">
    <citation type="submission" date="2019-09" db="EMBL/GenBank/DDBJ databases">
        <authorList>
            <person name="Ou C."/>
        </authorList>
    </citation>
    <scope>NUCLEOTIDE SEQUENCE [LARGE SCALE GENOMIC DNA]</scope>
    <source>
        <strain evidence="5">S2</strain>
        <tissue evidence="5">Leaf</tissue>
    </source>
</reference>
<dbReference type="PANTHER" id="PTHR12663">
    <property type="entry name" value="ANDROGEN INDUCED INHIBITOR OF PROLIFERATION AS3 / PDS5-RELATED"/>
    <property type="match status" value="1"/>
</dbReference>
<dbReference type="GO" id="GO:0006281">
    <property type="term" value="P:DNA repair"/>
    <property type="evidence" value="ECO:0007669"/>
    <property type="project" value="UniProtKB-KW"/>
</dbReference>
<keyword evidence="6" id="KW-1185">Reference proteome</keyword>
<accession>A0A5N5FUW1</accession>
<dbReference type="EMBL" id="SMOL01000695">
    <property type="protein sequence ID" value="KAB2602054.1"/>
    <property type="molecule type" value="Genomic_DNA"/>
</dbReference>
<comment type="subcellular location">
    <subcellularLocation>
        <location evidence="1">Nucleus</location>
    </subcellularLocation>
</comment>
<dbReference type="GO" id="GO:0007064">
    <property type="term" value="P:mitotic sister chromatid cohesion"/>
    <property type="evidence" value="ECO:0007669"/>
    <property type="project" value="InterPro"/>
</dbReference>
<dbReference type="AlphaFoldDB" id="A0A5N5FUW1"/>
<proteinExistence type="predicted"/>
<dbReference type="InterPro" id="IPR039776">
    <property type="entry name" value="Pds5"/>
</dbReference>
<comment type="caution">
    <text evidence="5">The sequence shown here is derived from an EMBL/GenBank/DDBJ whole genome shotgun (WGS) entry which is preliminary data.</text>
</comment>
<evidence type="ECO:0000256" key="1">
    <source>
        <dbReference type="ARBA" id="ARBA00004123"/>
    </source>
</evidence>
<protein>
    <submittedName>
        <fullName evidence="5">Uncharacterized protein</fullName>
    </submittedName>
</protein>